<organism evidence="1 2">
    <name type="scientific">Candidatus Methanofishera endochildressiae</name>
    <dbReference type="NCBI Taxonomy" id="2738884"/>
    <lineage>
        <taxon>Bacteria</taxon>
        <taxon>Pseudomonadati</taxon>
        <taxon>Pseudomonadota</taxon>
        <taxon>Gammaproteobacteria</taxon>
        <taxon>Candidatus Methanofishera</taxon>
    </lineage>
</organism>
<comment type="caution">
    <text evidence="1">The sequence shown here is derived from an EMBL/GenBank/DDBJ whole genome shotgun (WGS) entry which is preliminary data.</text>
</comment>
<accession>A0A7Z0MPI4</accession>
<reference evidence="1 2" key="1">
    <citation type="submission" date="2020-05" db="EMBL/GenBank/DDBJ databases">
        <title>Horizontal transmission and recombination maintain forever young bacterial symbiont genomes.</title>
        <authorList>
            <person name="Russell S.L."/>
            <person name="Pepper-Tunick E."/>
            <person name="Svedberg J."/>
            <person name="Byrne A."/>
            <person name="Ruelas Castillo J."/>
            <person name="Vollmers C."/>
            <person name="Beinart R.A."/>
            <person name="Corbett-Detig R."/>
        </authorList>
    </citation>
    <scope>NUCLEOTIDE SEQUENCE [LARGE SCALE GENOMIC DNA]</scope>
    <source>
        <strain evidence="1">4727-3</strain>
    </source>
</reference>
<protein>
    <submittedName>
        <fullName evidence="1">Uncharacterized protein</fullName>
    </submittedName>
</protein>
<sequence>MESAAVARFANQQQIPTQYGLETRRIIFQNGLARMIGSDWQTAAFLIPPSGGTAKPD</sequence>
<evidence type="ECO:0000313" key="2">
    <source>
        <dbReference type="Proteomes" id="UP000537890"/>
    </source>
</evidence>
<dbReference type="EMBL" id="JACCHS010000163">
    <property type="protein sequence ID" value="NYT47493.1"/>
    <property type="molecule type" value="Genomic_DNA"/>
</dbReference>
<name>A0A7Z0MPI4_9GAMM</name>
<evidence type="ECO:0000313" key="1">
    <source>
        <dbReference type="EMBL" id="NYT47493.1"/>
    </source>
</evidence>
<gene>
    <name evidence="1" type="ORF">H0A75_07885</name>
</gene>
<dbReference type="Proteomes" id="UP000537890">
    <property type="component" value="Unassembled WGS sequence"/>
</dbReference>
<proteinExistence type="predicted"/>
<dbReference type="AlphaFoldDB" id="A0A7Z0MPI4"/>